<dbReference type="PANTHER" id="PTHR23407">
    <property type="entry name" value="ATPASE INHIBITOR/5-FORMYLTETRAHYDROFOLATE CYCLO-LIGASE"/>
    <property type="match status" value="1"/>
</dbReference>
<dbReference type="PIRSF" id="PIRSF006806">
    <property type="entry name" value="FTHF_cligase"/>
    <property type="match status" value="1"/>
</dbReference>
<keyword evidence="3 4" id="KW-0067">ATP-binding</keyword>
<dbReference type="Gene3D" id="3.40.50.10420">
    <property type="entry name" value="NagB/RpiA/CoA transferase-like"/>
    <property type="match status" value="1"/>
</dbReference>
<reference evidence="6" key="1">
    <citation type="journal article" date="2019" name="Int. J. Syst. Evol. Microbiol.">
        <title>The Global Catalogue of Microorganisms (GCM) 10K type strain sequencing project: providing services to taxonomists for standard genome sequencing and annotation.</title>
        <authorList>
            <consortium name="The Broad Institute Genomics Platform"/>
            <consortium name="The Broad Institute Genome Sequencing Center for Infectious Disease"/>
            <person name="Wu L."/>
            <person name="Ma J."/>
        </authorList>
    </citation>
    <scope>NUCLEOTIDE SEQUENCE [LARGE SCALE GENOMIC DNA]</scope>
    <source>
        <strain evidence="6">KCTC 22558</strain>
    </source>
</reference>
<dbReference type="PANTHER" id="PTHR23407:SF1">
    <property type="entry name" value="5-FORMYLTETRAHYDROFOLATE CYCLO-LIGASE"/>
    <property type="match status" value="1"/>
</dbReference>
<dbReference type="Proteomes" id="UP000643403">
    <property type="component" value="Unassembled WGS sequence"/>
</dbReference>
<evidence type="ECO:0000256" key="2">
    <source>
        <dbReference type="ARBA" id="ARBA00022741"/>
    </source>
</evidence>
<dbReference type="InterPro" id="IPR024185">
    <property type="entry name" value="FTHF_cligase-like_sf"/>
</dbReference>
<comment type="caution">
    <text evidence="5">The sequence shown here is derived from an EMBL/GenBank/DDBJ whole genome shotgun (WGS) entry which is preliminary data.</text>
</comment>
<evidence type="ECO:0000256" key="4">
    <source>
        <dbReference type="RuleBase" id="RU361279"/>
    </source>
</evidence>
<dbReference type="EMBL" id="BMXY01000003">
    <property type="protein sequence ID" value="GGZ67179.1"/>
    <property type="molecule type" value="Genomic_DNA"/>
</dbReference>
<dbReference type="SUPFAM" id="SSF100950">
    <property type="entry name" value="NagB/RpiA/CoA transferase-like"/>
    <property type="match status" value="1"/>
</dbReference>
<dbReference type="RefSeq" id="WP_189449825.1">
    <property type="nucleotide sequence ID" value="NZ_BMXY01000003.1"/>
</dbReference>
<keyword evidence="4" id="KW-0460">Magnesium</keyword>
<evidence type="ECO:0000313" key="6">
    <source>
        <dbReference type="Proteomes" id="UP000643403"/>
    </source>
</evidence>
<accession>A0ABQ3C440</accession>
<evidence type="ECO:0000313" key="5">
    <source>
        <dbReference type="EMBL" id="GGZ67179.1"/>
    </source>
</evidence>
<organism evidence="5 6">
    <name type="scientific">Cognatilysobacter xinjiangensis</name>
    <dbReference type="NCBI Taxonomy" id="546892"/>
    <lineage>
        <taxon>Bacteria</taxon>
        <taxon>Pseudomonadati</taxon>
        <taxon>Pseudomonadota</taxon>
        <taxon>Gammaproteobacteria</taxon>
        <taxon>Lysobacterales</taxon>
        <taxon>Lysobacteraceae</taxon>
        <taxon>Cognatilysobacter</taxon>
    </lineage>
</organism>
<name>A0ABQ3C440_9GAMM</name>
<sequence>MSVDLRALRRDIRSRRAALTPAFRIAAAQQVAARLSSLASMPASGYVAGYWAVDGEIPLLSWQTSLGSDRIYCLPVLGDDDRLRFAPWRSGDALVSNRFGIPEPDVEPTSLLDASALAAIVMPLVAFDANGNRIGMGGGWYDRTLAGVRDRQPRPLLVGAAYELQRVDAIAPAAWDVPLDAVCTESSVYIAPTAE</sequence>
<keyword evidence="2 4" id="KW-0547">Nucleotide-binding</keyword>
<comment type="cofactor">
    <cofactor evidence="4">
        <name>Mg(2+)</name>
        <dbReference type="ChEBI" id="CHEBI:18420"/>
    </cofactor>
</comment>
<dbReference type="EC" id="6.3.3.2" evidence="4"/>
<gene>
    <name evidence="5" type="ORF">GCM10008101_21730</name>
</gene>
<dbReference type="InterPro" id="IPR037171">
    <property type="entry name" value="NagB/RpiA_transferase-like"/>
</dbReference>
<proteinExistence type="inferred from homology"/>
<protein>
    <recommendedName>
        <fullName evidence="4">5-formyltetrahydrofolate cyclo-ligase</fullName>
        <ecNumber evidence="4">6.3.3.2</ecNumber>
    </recommendedName>
</protein>
<evidence type="ECO:0000256" key="1">
    <source>
        <dbReference type="ARBA" id="ARBA00010638"/>
    </source>
</evidence>
<keyword evidence="6" id="KW-1185">Reference proteome</keyword>
<dbReference type="NCBIfam" id="TIGR02727">
    <property type="entry name" value="MTHFS_bact"/>
    <property type="match status" value="1"/>
</dbReference>
<comment type="similarity">
    <text evidence="1 4">Belongs to the 5-formyltetrahydrofolate cyclo-ligase family.</text>
</comment>
<dbReference type="Pfam" id="PF01812">
    <property type="entry name" value="5-FTHF_cyc-lig"/>
    <property type="match status" value="1"/>
</dbReference>
<dbReference type="InterPro" id="IPR002698">
    <property type="entry name" value="FTHF_cligase"/>
</dbReference>
<comment type="catalytic activity">
    <reaction evidence="4">
        <text>(6S)-5-formyl-5,6,7,8-tetrahydrofolate + ATP = (6R)-5,10-methenyltetrahydrofolate + ADP + phosphate</text>
        <dbReference type="Rhea" id="RHEA:10488"/>
        <dbReference type="ChEBI" id="CHEBI:30616"/>
        <dbReference type="ChEBI" id="CHEBI:43474"/>
        <dbReference type="ChEBI" id="CHEBI:57455"/>
        <dbReference type="ChEBI" id="CHEBI:57457"/>
        <dbReference type="ChEBI" id="CHEBI:456216"/>
        <dbReference type="EC" id="6.3.3.2"/>
    </reaction>
</comment>
<keyword evidence="4" id="KW-0479">Metal-binding</keyword>
<evidence type="ECO:0000256" key="3">
    <source>
        <dbReference type="ARBA" id="ARBA00022840"/>
    </source>
</evidence>